<dbReference type="EMBL" id="JBEPMC010000007">
    <property type="protein sequence ID" value="MET3581221.1"/>
    <property type="molecule type" value="Genomic_DNA"/>
</dbReference>
<evidence type="ECO:0000313" key="2">
    <source>
        <dbReference type="Proteomes" id="UP001549204"/>
    </source>
</evidence>
<proteinExistence type="predicted"/>
<dbReference type="PROSITE" id="PS51257">
    <property type="entry name" value="PROKAR_LIPOPROTEIN"/>
    <property type="match status" value="1"/>
</dbReference>
<comment type="caution">
    <text evidence="1">The sequence shown here is derived from an EMBL/GenBank/DDBJ whole genome shotgun (WGS) entry which is preliminary data.</text>
</comment>
<gene>
    <name evidence="1" type="ORF">ABID19_004267</name>
</gene>
<reference evidence="1 2" key="1">
    <citation type="submission" date="2024-06" db="EMBL/GenBank/DDBJ databases">
        <title>Genomic Encyclopedia of Type Strains, Phase IV (KMG-IV): sequencing the most valuable type-strain genomes for metagenomic binning, comparative biology and taxonomic classification.</title>
        <authorList>
            <person name="Goeker M."/>
        </authorList>
    </citation>
    <scope>NUCLEOTIDE SEQUENCE [LARGE SCALE GENOMIC DNA]</scope>
    <source>
        <strain evidence="1 2">DSM 100022</strain>
    </source>
</reference>
<accession>A0ABV2GSF9</accession>
<organism evidence="1 2">
    <name type="scientific">Mesorhizobium robiniae</name>
    <dbReference type="NCBI Taxonomy" id="559315"/>
    <lineage>
        <taxon>Bacteria</taxon>
        <taxon>Pseudomonadati</taxon>
        <taxon>Pseudomonadota</taxon>
        <taxon>Alphaproteobacteria</taxon>
        <taxon>Hyphomicrobiales</taxon>
        <taxon>Phyllobacteriaceae</taxon>
        <taxon>Mesorhizobium</taxon>
    </lineage>
</organism>
<sequence length="140" mass="16096">MKKKPTSELLAEHWRCFSNLWIATSCRRNCASCGLDPPRSAERIWLLIALQLSAYEEEVPRVNAVTNTSIRNMPDQKRITGTTIALVSAENLKPHSLLIVNKAFLNEVYLIPARPRFPEALILVYYMYSRKFNIALLFQD</sequence>
<protein>
    <submittedName>
        <fullName evidence="1">Uncharacterized protein</fullName>
    </submittedName>
</protein>
<evidence type="ECO:0000313" key="1">
    <source>
        <dbReference type="EMBL" id="MET3581221.1"/>
    </source>
</evidence>
<name>A0ABV2GSF9_9HYPH</name>
<dbReference type="Proteomes" id="UP001549204">
    <property type="component" value="Unassembled WGS sequence"/>
</dbReference>
<dbReference type="RefSeq" id="WP_354492890.1">
    <property type="nucleotide sequence ID" value="NZ_JBEPMC010000007.1"/>
</dbReference>
<keyword evidence="2" id="KW-1185">Reference proteome</keyword>